<comment type="similarity">
    <text evidence="1 3">Belongs to the CMC family.</text>
</comment>
<dbReference type="PROSITE" id="PS51808">
    <property type="entry name" value="CHCH"/>
    <property type="match status" value="1"/>
</dbReference>
<name>A0A1B6EG66_9HEMI</name>
<gene>
    <name evidence="4" type="ORF">g.18305</name>
</gene>
<dbReference type="AlphaFoldDB" id="A0A1B6EG66"/>
<dbReference type="PANTHER" id="PTHR22977">
    <property type="entry name" value="COX ASSEMBLY MITOCHONDRIAL PROTEIN"/>
    <property type="match status" value="1"/>
</dbReference>
<comment type="subcellular location">
    <subcellularLocation>
        <location evidence="3">Mitochondrion</location>
    </subcellularLocation>
</comment>
<organism evidence="4">
    <name type="scientific">Clastoptera arizonana</name>
    <name type="common">Arizona spittle bug</name>
    <dbReference type="NCBI Taxonomy" id="38151"/>
    <lineage>
        <taxon>Eukaryota</taxon>
        <taxon>Metazoa</taxon>
        <taxon>Ecdysozoa</taxon>
        <taxon>Arthropoda</taxon>
        <taxon>Hexapoda</taxon>
        <taxon>Insecta</taxon>
        <taxon>Pterygota</taxon>
        <taxon>Neoptera</taxon>
        <taxon>Paraneoptera</taxon>
        <taxon>Hemiptera</taxon>
        <taxon>Auchenorrhyncha</taxon>
        <taxon>Cercopoidea</taxon>
        <taxon>Clastopteridae</taxon>
        <taxon>Clastoptera</taxon>
    </lineage>
</organism>
<evidence type="ECO:0000256" key="1">
    <source>
        <dbReference type="ARBA" id="ARBA00007347"/>
    </source>
</evidence>
<dbReference type="Pfam" id="PF08583">
    <property type="entry name" value="Cmc1"/>
    <property type="match status" value="1"/>
</dbReference>
<keyword evidence="2" id="KW-1015">Disulfide bond</keyword>
<proteinExistence type="inferred from homology"/>
<dbReference type="EMBL" id="GEDC01000417">
    <property type="protein sequence ID" value="JAS36881.1"/>
    <property type="molecule type" value="Transcribed_RNA"/>
</dbReference>
<evidence type="ECO:0000256" key="3">
    <source>
        <dbReference type="RuleBase" id="RU364104"/>
    </source>
</evidence>
<dbReference type="InterPro" id="IPR013892">
    <property type="entry name" value="Cyt_c_biogenesis_Cmc1-like"/>
</dbReference>
<keyword evidence="3" id="KW-0496">Mitochondrion</keyword>
<protein>
    <recommendedName>
        <fullName evidence="3">COX assembly mitochondrial protein</fullName>
    </recommendedName>
</protein>
<evidence type="ECO:0000313" key="4">
    <source>
        <dbReference type="EMBL" id="JAS36881.1"/>
    </source>
</evidence>
<accession>A0A1B6EG66</accession>
<reference evidence="4" key="1">
    <citation type="submission" date="2015-12" db="EMBL/GenBank/DDBJ databases">
        <title>De novo transcriptome assembly of four potential Pierce s Disease insect vectors from Arizona vineyards.</title>
        <authorList>
            <person name="Tassone E.E."/>
        </authorList>
    </citation>
    <scope>NUCLEOTIDE SEQUENCE</scope>
</reference>
<evidence type="ECO:0000256" key="2">
    <source>
        <dbReference type="ARBA" id="ARBA00023157"/>
    </source>
</evidence>
<dbReference type="PANTHER" id="PTHR22977:SF5">
    <property type="entry name" value="COX ASSEMBLY MITOCHONDRIAL PROTEIN HOMOLOG"/>
    <property type="match status" value="1"/>
</dbReference>
<dbReference type="GO" id="GO:0005739">
    <property type="term" value="C:mitochondrion"/>
    <property type="evidence" value="ECO:0007669"/>
    <property type="project" value="UniProtKB-SubCell"/>
</dbReference>
<sequence length="131" mass="15112">MVTVEDNCLEINKELPVGFSGKGGPHGLGDPEDTRLRKVETEILIPKKIRERARTEKCLEETLKFSECCKAYSFGMVLMCRNENAKLKECLTSWYNNPDFKEECTKEYLAERAEFRRSGLSSKQKLRRAQS</sequence>